<evidence type="ECO:0000256" key="10">
    <source>
        <dbReference type="ARBA" id="ARBA00022960"/>
    </source>
</evidence>
<comment type="catalytic activity">
    <reaction evidence="16">
        <text>[GlcNAc-(1-&gt;4)-Mur2Ac(oyl-L-Ala-gamma-D-Glu-L-Lys-D-Ala-D-Ala)](n)-di-trans,octa-cis-undecaprenyl diphosphate + beta-D-GlcNAc-(1-&gt;4)-Mur2Ac(oyl-L-Ala-gamma-D-Glu-L-Lys-D-Ala-D-Ala)-di-trans,octa-cis-undecaprenyl diphosphate = [GlcNAc-(1-&gt;4)-Mur2Ac(oyl-L-Ala-gamma-D-Glu-L-Lys-D-Ala-D-Ala)](n+1)-di-trans,octa-cis-undecaprenyl diphosphate + di-trans,octa-cis-undecaprenyl diphosphate + H(+)</text>
        <dbReference type="Rhea" id="RHEA:23708"/>
        <dbReference type="Rhea" id="RHEA-COMP:9602"/>
        <dbReference type="Rhea" id="RHEA-COMP:9603"/>
        <dbReference type="ChEBI" id="CHEBI:15378"/>
        <dbReference type="ChEBI" id="CHEBI:58405"/>
        <dbReference type="ChEBI" id="CHEBI:60033"/>
        <dbReference type="ChEBI" id="CHEBI:78435"/>
        <dbReference type="EC" id="2.4.99.28"/>
    </reaction>
</comment>
<dbReference type="GO" id="GO:0006508">
    <property type="term" value="P:proteolysis"/>
    <property type="evidence" value="ECO:0007669"/>
    <property type="project" value="UniProtKB-KW"/>
</dbReference>
<dbReference type="InterPro" id="IPR036950">
    <property type="entry name" value="PBP_transglycosylase"/>
</dbReference>
<evidence type="ECO:0000256" key="6">
    <source>
        <dbReference type="ARBA" id="ARBA00022670"/>
    </source>
</evidence>
<dbReference type="EMBL" id="LBUT01000010">
    <property type="protein sequence ID" value="KKQ69864.1"/>
    <property type="molecule type" value="Genomic_DNA"/>
</dbReference>
<feature type="domain" description="Penicillin-binding protein transpeptidase" evidence="18">
    <location>
        <begin position="345"/>
        <end position="632"/>
    </location>
</feature>
<dbReference type="STRING" id="1618490.US90_C0010G0002"/>
<evidence type="ECO:0000259" key="18">
    <source>
        <dbReference type="Pfam" id="PF00905"/>
    </source>
</evidence>
<dbReference type="GO" id="GO:0008955">
    <property type="term" value="F:peptidoglycan glycosyltransferase activity"/>
    <property type="evidence" value="ECO:0007669"/>
    <property type="project" value="UniProtKB-EC"/>
</dbReference>
<evidence type="ECO:0000256" key="15">
    <source>
        <dbReference type="ARBA" id="ARBA00034000"/>
    </source>
</evidence>
<keyword evidence="17" id="KW-0812">Transmembrane</keyword>
<dbReference type="InterPro" id="IPR013783">
    <property type="entry name" value="Ig-like_fold"/>
</dbReference>
<evidence type="ECO:0000256" key="16">
    <source>
        <dbReference type="ARBA" id="ARBA00049902"/>
    </source>
</evidence>
<evidence type="ECO:0000256" key="3">
    <source>
        <dbReference type="ARBA" id="ARBA00007739"/>
    </source>
</evidence>
<evidence type="ECO:0000256" key="13">
    <source>
        <dbReference type="ARBA" id="ARBA00023268"/>
    </source>
</evidence>
<gene>
    <name evidence="20" type="ORF">US90_C0010G0002</name>
</gene>
<dbReference type="Pfam" id="PF00912">
    <property type="entry name" value="Transgly"/>
    <property type="match status" value="1"/>
</dbReference>
<proteinExistence type="inferred from homology"/>
<dbReference type="SUPFAM" id="SSF56601">
    <property type="entry name" value="beta-lactamase/transpeptidase-like"/>
    <property type="match status" value="1"/>
</dbReference>
<dbReference type="GO" id="GO:0030288">
    <property type="term" value="C:outer membrane-bounded periplasmic space"/>
    <property type="evidence" value="ECO:0007669"/>
    <property type="project" value="TreeGrafter"/>
</dbReference>
<keyword evidence="4" id="KW-1003">Cell membrane</keyword>
<keyword evidence="5" id="KW-0121">Carboxypeptidase</keyword>
<sequence>MKRKLKLFYFRFKKRCEQLKWNLSEYMRKKGIKLNKKRLAYWFVLAFFGLTIVGFLGSFIVFAWFSKDLPTPSKVVRREGYASRIYDRNGELLYDVYKDSKRTPVESIDDIPKYLREAVVAVEDKDFYKHQGFDPLAPFRIIKNVFVLHRLTGGSTLTQQLVKNVLLTSDRTITRKIKEFILAVQIEKKYSKDEILLMYLNESPYGGPFWGVGTASEQYFDKKVKDLDLVESVILAGIPQRPNVYSPFSGTPQAYSERAAHVLERMREDGYISSELEKETLEKVKKYKFNENSSQILAPHFVFWVKVEGGGLKITTTLDLKLQQETQKIVTEEIDKAESKGISNGAAIVVDPINGQVLAMVGSRGYFSDKTDGKYNVVTAGLRQPGSAIKPVTYLVAIKKGWTAASMIMDVPVTFPGVGGQKDYSPNNYNGKFNGPMSLRNALGNSINTIAVKMLANVGIKNMLQQAYDMGMTTLEPTAENLSRFGLAVTLGGAEVRMSELAAGYSSFANGGKRVDLVGVLKVEDGDGKVLEEYKEVAGKQVMTPQEAFIINNILSDNSARELTFGAVNSLVISNYQVAVKTGTTNDKRDNWAIGWTPNLLTAVWVGNNDNSEMKSVASGVSGATPIWQRIMKFEIPKRQKQDFSIPDRIVNMQVDALSGYAAHDGFPSRSDYFIDGTQPRITDPIHMKLKVCKGVSGLATPEDVARGNYDEKEFIKLSENDPISKDGKNRWQEGIDNWILQQPDKDKYYPPSGYCRDDGMLDVGFESPSNQSTVGNEVQVKITTSSLVKVTEVKLWVDGEEKKTWGEKPYETTINLADGPHSLKVKATDREGNTNEKEIKIGVNVAWDWKPAPVVTNTPIPSPTRILSPTLIPSLIPTGIGLTL</sequence>
<dbReference type="Proteomes" id="UP000034406">
    <property type="component" value="Unassembled WGS sequence"/>
</dbReference>
<dbReference type="Gene3D" id="3.40.710.10">
    <property type="entry name" value="DD-peptidase/beta-lactamase superfamily"/>
    <property type="match status" value="1"/>
</dbReference>
<evidence type="ECO:0000256" key="12">
    <source>
        <dbReference type="ARBA" id="ARBA00023136"/>
    </source>
</evidence>
<accession>A0A0G0M851</accession>
<dbReference type="AlphaFoldDB" id="A0A0G0M851"/>
<dbReference type="InterPro" id="IPR023346">
    <property type="entry name" value="Lysozyme-like_dom_sf"/>
</dbReference>
<dbReference type="GO" id="GO:0005886">
    <property type="term" value="C:plasma membrane"/>
    <property type="evidence" value="ECO:0007669"/>
    <property type="project" value="UniProtKB-SubCell"/>
</dbReference>
<evidence type="ECO:0000256" key="17">
    <source>
        <dbReference type="SAM" id="Phobius"/>
    </source>
</evidence>
<evidence type="ECO:0000259" key="19">
    <source>
        <dbReference type="Pfam" id="PF00912"/>
    </source>
</evidence>
<keyword evidence="6" id="KW-0645">Protease</keyword>
<dbReference type="Gene3D" id="1.10.3810.10">
    <property type="entry name" value="Biosynthetic peptidoglycan transglycosylase-like"/>
    <property type="match status" value="1"/>
</dbReference>
<evidence type="ECO:0000256" key="5">
    <source>
        <dbReference type="ARBA" id="ARBA00022645"/>
    </source>
</evidence>
<dbReference type="InterPro" id="IPR001264">
    <property type="entry name" value="Glyco_trans_51"/>
</dbReference>
<comment type="catalytic activity">
    <reaction evidence="15">
        <text>Preferential cleavage: (Ac)2-L-Lys-D-Ala-|-D-Ala. Also transpeptidation of peptidyl-alanyl moieties that are N-acyl substituents of D-alanine.</text>
        <dbReference type="EC" id="3.4.16.4"/>
    </reaction>
</comment>
<keyword evidence="17" id="KW-1133">Transmembrane helix</keyword>
<evidence type="ECO:0000313" key="20">
    <source>
        <dbReference type="EMBL" id="KKQ69864.1"/>
    </source>
</evidence>
<dbReference type="GO" id="GO:0008360">
    <property type="term" value="P:regulation of cell shape"/>
    <property type="evidence" value="ECO:0007669"/>
    <property type="project" value="UniProtKB-KW"/>
</dbReference>
<keyword evidence="10" id="KW-0133">Cell shape</keyword>
<dbReference type="Pfam" id="PF00905">
    <property type="entry name" value="Transpeptidase"/>
    <property type="match status" value="1"/>
</dbReference>
<dbReference type="FunFam" id="1.10.3810.10:FF:000001">
    <property type="entry name" value="Penicillin-binding protein 1A"/>
    <property type="match status" value="1"/>
</dbReference>
<protein>
    <submittedName>
        <fullName evidence="20">Penicillin-binding protein</fullName>
    </submittedName>
</protein>
<dbReference type="GO" id="GO:0009002">
    <property type="term" value="F:serine-type D-Ala-D-Ala carboxypeptidase activity"/>
    <property type="evidence" value="ECO:0007669"/>
    <property type="project" value="UniProtKB-EC"/>
</dbReference>
<dbReference type="GO" id="GO:0008658">
    <property type="term" value="F:penicillin binding"/>
    <property type="evidence" value="ECO:0007669"/>
    <property type="project" value="InterPro"/>
</dbReference>
<keyword evidence="12 17" id="KW-0472">Membrane</keyword>
<keyword evidence="9" id="KW-0378">Hydrolase</keyword>
<dbReference type="PATRIC" id="fig|1618490.4.peg.456"/>
<evidence type="ECO:0000256" key="9">
    <source>
        <dbReference type="ARBA" id="ARBA00022801"/>
    </source>
</evidence>
<dbReference type="InterPro" id="IPR001460">
    <property type="entry name" value="PCN-bd_Tpept"/>
</dbReference>
<evidence type="ECO:0000256" key="11">
    <source>
        <dbReference type="ARBA" id="ARBA00022984"/>
    </source>
</evidence>
<comment type="caution">
    <text evidence="20">The sequence shown here is derived from an EMBL/GenBank/DDBJ whole genome shotgun (WGS) entry which is preliminary data.</text>
</comment>
<evidence type="ECO:0000256" key="2">
    <source>
        <dbReference type="ARBA" id="ARBA00007090"/>
    </source>
</evidence>
<keyword evidence="7" id="KW-0328">Glycosyltransferase</keyword>
<comment type="subcellular location">
    <subcellularLocation>
        <location evidence="1">Cell membrane</location>
    </subcellularLocation>
</comment>
<comment type="similarity">
    <text evidence="3">In the N-terminal section; belongs to the glycosyltransferase 51 family.</text>
</comment>
<organism evidence="20 21">
    <name type="scientific">Candidatus Shapirobacteria bacterium GW2011_GWE2_38_30</name>
    <dbReference type="NCBI Taxonomy" id="1618490"/>
    <lineage>
        <taxon>Bacteria</taxon>
        <taxon>Candidatus Shapironibacteriota</taxon>
    </lineage>
</organism>
<dbReference type="GO" id="GO:0071555">
    <property type="term" value="P:cell wall organization"/>
    <property type="evidence" value="ECO:0007669"/>
    <property type="project" value="UniProtKB-KW"/>
</dbReference>
<name>A0A0G0M851_9BACT</name>
<dbReference type="InterPro" id="IPR050396">
    <property type="entry name" value="Glycosyltr_51/Transpeptidase"/>
</dbReference>
<dbReference type="InterPro" id="IPR012338">
    <property type="entry name" value="Beta-lactam/transpept-like"/>
</dbReference>
<dbReference type="PANTHER" id="PTHR32282:SF11">
    <property type="entry name" value="PENICILLIN-BINDING PROTEIN 1B"/>
    <property type="match status" value="1"/>
</dbReference>
<evidence type="ECO:0000256" key="1">
    <source>
        <dbReference type="ARBA" id="ARBA00004236"/>
    </source>
</evidence>
<keyword evidence="14" id="KW-0961">Cell wall biogenesis/degradation</keyword>
<dbReference type="SUPFAM" id="SSF53955">
    <property type="entry name" value="Lysozyme-like"/>
    <property type="match status" value="1"/>
</dbReference>
<reference evidence="20 21" key="1">
    <citation type="journal article" date="2015" name="Nature">
        <title>rRNA introns, odd ribosomes, and small enigmatic genomes across a large radiation of phyla.</title>
        <authorList>
            <person name="Brown C.T."/>
            <person name="Hug L.A."/>
            <person name="Thomas B.C."/>
            <person name="Sharon I."/>
            <person name="Castelle C.J."/>
            <person name="Singh A."/>
            <person name="Wilkins M.J."/>
            <person name="Williams K.H."/>
            <person name="Banfield J.F."/>
        </authorList>
    </citation>
    <scope>NUCLEOTIDE SEQUENCE [LARGE SCALE GENOMIC DNA]</scope>
</reference>
<keyword evidence="13" id="KW-0511">Multifunctional enzyme</keyword>
<evidence type="ECO:0000256" key="8">
    <source>
        <dbReference type="ARBA" id="ARBA00022679"/>
    </source>
</evidence>
<dbReference type="Gene3D" id="2.60.40.10">
    <property type="entry name" value="Immunoglobulins"/>
    <property type="match status" value="1"/>
</dbReference>
<feature type="transmembrane region" description="Helical" evidence="17">
    <location>
        <begin position="39"/>
        <end position="65"/>
    </location>
</feature>
<keyword evidence="8" id="KW-0808">Transferase</keyword>
<dbReference type="GO" id="GO:0009252">
    <property type="term" value="P:peptidoglycan biosynthetic process"/>
    <property type="evidence" value="ECO:0007669"/>
    <property type="project" value="UniProtKB-KW"/>
</dbReference>
<comment type="similarity">
    <text evidence="2">In the C-terminal section; belongs to the transpeptidase family.</text>
</comment>
<evidence type="ECO:0000256" key="4">
    <source>
        <dbReference type="ARBA" id="ARBA00022475"/>
    </source>
</evidence>
<evidence type="ECO:0000313" key="21">
    <source>
        <dbReference type="Proteomes" id="UP000034406"/>
    </source>
</evidence>
<feature type="domain" description="Glycosyl transferase family 51" evidence="19">
    <location>
        <begin position="91"/>
        <end position="266"/>
    </location>
</feature>
<evidence type="ECO:0000256" key="14">
    <source>
        <dbReference type="ARBA" id="ARBA00023316"/>
    </source>
</evidence>
<keyword evidence="11" id="KW-0573">Peptidoglycan synthesis</keyword>
<dbReference type="Pfam" id="PF17957">
    <property type="entry name" value="Big_7"/>
    <property type="match status" value="1"/>
</dbReference>
<evidence type="ECO:0000256" key="7">
    <source>
        <dbReference type="ARBA" id="ARBA00022676"/>
    </source>
</evidence>
<dbReference type="PANTHER" id="PTHR32282">
    <property type="entry name" value="BINDING PROTEIN TRANSPEPTIDASE, PUTATIVE-RELATED"/>
    <property type="match status" value="1"/>
</dbReference>